<sequence length="616" mass="61866">MFQRWLAGRLLPAVQDARVGVSEDDVAWWRLSPESVIYGTPGDDTLVGTSGADTIDGGEGADEMRGGKGGDTYVVDNAGDRVVESSGKGKDTVLASVSYTLADNVENLELRGRDDLSGVGNDLANKLTGNAGHNDLDGRAGADTMVGGKGDDTYHVGDAGDVVVEKPGQGTDTVVASIDYTLGDGVENLVMRSPSTAGMRGDGNALDNTMSDWIGSDLLVGHDGNDTLHGGTVLSPGSSDTLDGGAGDDVLTAGLHAYSSDELIGGDGNDSLTVMAGANALHGGDGDDVLQGGSGGMYHGASDYLDGGAGNDTLSGGGAQSGGDGNDLMSFSIASNAEGGAGDDVIRGSGGVGYQSLWVDGGIGNDAIDVTSLNNHLTGWGGDGNDTLRGGTLVGNLSLVGGAGDDIITGYRMTPSSSVMTLSGGDGRDTITGTLTNGQCVVDGGAGDDTLQVNVNAGGFGEVTLKGGEGSDLFVMTDHQNLYPYQTWTTDFASGADHLGVSQSAISVGNGDLVIDGAVTIDGPGGFDSNAELVLVAADIFGDITLDSAAAAIGSANQAYQTGQTVLFVVDNGDQTQLLSFTSSGADAQVTADELTVVASLWTATSIAVEDLVWTT</sequence>
<reference evidence="3 4" key="1">
    <citation type="submission" date="2024-04" db="EMBL/GenBank/DDBJ databases">
        <title>Novel species of the genus Ideonella isolated from streams.</title>
        <authorList>
            <person name="Lu H."/>
        </authorList>
    </citation>
    <scope>NUCLEOTIDE SEQUENCE [LARGE SCALE GENOMIC DNA]</scope>
    <source>
        <strain evidence="3 4">DXS29W</strain>
    </source>
</reference>
<dbReference type="SUPFAM" id="SSF51120">
    <property type="entry name" value="beta-Roll"/>
    <property type="match status" value="3"/>
</dbReference>
<dbReference type="EMBL" id="JBBUTG010000004">
    <property type="protein sequence ID" value="MEK8031018.1"/>
    <property type="molecule type" value="Genomic_DNA"/>
</dbReference>
<keyword evidence="4" id="KW-1185">Reference proteome</keyword>
<dbReference type="RefSeq" id="WP_341425384.1">
    <property type="nucleotide sequence ID" value="NZ_JBBUTG010000004.1"/>
</dbReference>
<accession>A0ABU9BR92</accession>
<keyword evidence="2" id="KW-0964">Secreted</keyword>
<dbReference type="Gene3D" id="2.160.20.160">
    <property type="match status" value="1"/>
</dbReference>
<dbReference type="Pfam" id="PF00353">
    <property type="entry name" value="HemolysinCabind"/>
    <property type="match status" value="10"/>
</dbReference>
<dbReference type="PANTHER" id="PTHR38340:SF1">
    <property type="entry name" value="S-LAYER PROTEIN"/>
    <property type="match status" value="1"/>
</dbReference>
<dbReference type="PANTHER" id="PTHR38340">
    <property type="entry name" value="S-LAYER PROTEIN"/>
    <property type="match status" value="1"/>
</dbReference>
<gene>
    <name evidence="3" type="ORF">AACH06_09345</name>
</gene>
<organism evidence="3 4">
    <name type="scientific">Ideonella lacteola</name>
    <dbReference type="NCBI Taxonomy" id="2984193"/>
    <lineage>
        <taxon>Bacteria</taxon>
        <taxon>Pseudomonadati</taxon>
        <taxon>Pseudomonadota</taxon>
        <taxon>Betaproteobacteria</taxon>
        <taxon>Burkholderiales</taxon>
        <taxon>Sphaerotilaceae</taxon>
        <taxon>Ideonella</taxon>
    </lineage>
</organism>
<evidence type="ECO:0000256" key="2">
    <source>
        <dbReference type="ARBA" id="ARBA00022525"/>
    </source>
</evidence>
<name>A0ABU9BR92_9BURK</name>
<evidence type="ECO:0000256" key="1">
    <source>
        <dbReference type="ARBA" id="ARBA00004613"/>
    </source>
</evidence>
<protein>
    <submittedName>
        <fullName evidence="3">Calcium-binding protein</fullName>
    </submittedName>
</protein>
<comment type="subcellular location">
    <subcellularLocation>
        <location evidence="1">Secreted</location>
    </subcellularLocation>
</comment>
<proteinExistence type="predicted"/>
<dbReference type="Proteomes" id="UP001371218">
    <property type="component" value="Unassembled WGS sequence"/>
</dbReference>
<dbReference type="InterPro" id="IPR050557">
    <property type="entry name" value="RTX_toxin/Mannuronan_C5-epim"/>
</dbReference>
<dbReference type="PROSITE" id="PS00330">
    <property type="entry name" value="HEMOLYSIN_CALCIUM"/>
    <property type="match status" value="1"/>
</dbReference>
<dbReference type="InterPro" id="IPR011049">
    <property type="entry name" value="Serralysin-like_metalloprot_C"/>
</dbReference>
<comment type="caution">
    <text evidence="3">The sequence shown here is derived from an EMBL/GenBank/DDBJ whole genome shotgun (WGS) entry which is preliminary data.</text>
</comment>
<dbReference type="Gene3D" id="2.150.10.10">
    <property type="entry name" value="Serralysin-like metalloprotease, C-terminal"/>
    <property type="match status" value="3"/>
</dbReference>
<evidence type="ECO:0000313" key="4">
    <source>
        <dbReference type="Proteomes" id="UP001371218"/>
    </source>
</evidence>
<dbReference type="PRINTS" id="PR00313">
    <property type="entry name" value="CABNDNGRPT"/>
</dbReference>
<dbReference type="InterPro" id="IPR018511">
    <property type="entry name" value="Hemolysin-typ_Ca-bd_CS"/>
</dbReference>
<evidence type="ECO:0000313" key="3">
    <source>
        <dbReference type="EMBL" id="MEK8031018.1"/>
    </source>
</evidence>
<dbReference type="InterPro" id="IPR001343">
    <property type="entry name" value="Hemolysn_Ca-bd"/>
</dbReference>